<organism evidence="4 5">
    <name type="scientific">Pseudonocardia spirodelae</name>
    <dbReference type="NCBI Taxonomy" id="3133431"/>
    <lineage>
        <taxon>Bacteria</taxon>
        <taxon>Bacillati</taxon>
        <taxon>Actinomycetota</taxon>
        <taxon>Actinomycetes</taxon>
        <taxon>Pseudonocardiales</taxon>
        <taxon>Pseudonocardiaceae</taxon>
        <taxon>Pseudonocardia</taxon>
    </lineage>
</organism>
<dbReference type="InterPro" id="IPR010839">
    <property type="entry name" value="AtuA_N"/>
</dbReference>
<keyword evidence="5" id="KW-1185">Reference proteome</keyword>
<accession>A0ABU8T441</accession>
<dbReference type="Proteomes" id="UP001364211">
    <property type="component" value="Unassembled WGS sequence"/>
</dbReference>
<evidence type="ECO:0000313" key="4">
    <source>
        <dbReference type="EMBL" id="MEJ8278698.1"/>
    </source>
</evidence>
<protein>
    <submittedName>
        <fullName evidence="4">Acyclic terpene utilization AtuA family protein</fullName>
    </submittedName>
</protein>
<reference evidence="4 5" key="1">
    <citation type="submission" date="2024-03" db="EMBL/GenBank/DDBJ databases">
        <title>Draft genome sequence of Pseudonocardia sp. DW16-2.</title>
        <authorList>
            <person name="Duangmal K."/>
        </authorList>
    </citation>
    <scope>NUCLEOTIDE SEQUENCE [LARGE SCALE GENOMIC DNA]</scope>
    <source>
        <strain evidence="4 5">DW16-2</strain>
    </source>
</reference>
<proteinExistence type="predicted"/>
<name>A0ABU8T441_9PSEU</name>
<gene>
    <name evidence="4" type="ORF">WJX68_07125</name>
</gene>
<evidence type="ECO:0000256" key="1">
    <source>
        <dbReference type="SAM" id="MobiDB-lite"/>
    </source>
</evidence>
<sequence>MTRPVRIGNVSGFYGDRPEAAREMVETGDVDVVCGDYLAELTMLILAKAQAREGGVGWARTFLSQVEQILGTCVRRGIRIVANAGGLDPAGCAAAVREVAGRLGIDARVAHVEGDDLRGDLGAVVPPVTGDPVSANAYLGGWGITAALAAGADVVVTGRVTDAALVSGPAAWWHGWGPGDLDALAGAVVAGHVIECGPQATGGNYPFLDEITDRRYPGFPIAEVAADGSSVITKPDGSGGLVSVGTVTAQLLYEIGPPAYPGPDVTTHFDTVRLEPAGEHRVAIGGVRGTPPPPTLKVALNDDAGHRNTMTLVLTGLDVEAKAAHAEQLLFGIIDRSAFDEVDVRLLRFDHPDAAGNAEATAHLRITVKGRDRRTVGRAFSNATMQLALGGYAGFHTTTPPTDASAFGVYRPAAVPRAAVTHTVVLPDGTRHVVPDPPETAAVPGPGPRPPGGAPRGDGPGAGATRRVPLGTVAGARSGDKGGDANIGVWARDDAAHAWLDAYLTPERVRELLGAEAAGLGVAVHRLPNLRAVNVVVHGLLGDGVASSTRPDPQAKGLGEYLRSRLVDVPVELLG</sequence>
<dbReference type="Pfam" id="PF23544">
    <property type="entry name" value="AtuA_ferredoxin"/>
    <property type="match status" value="1"/>
</dbReference>
<feature type="domain" description="AtuA-like ferredoxin-fold" evidence="3">
    <location>
        <begin position="468"/>
        <end position="564"/>
    </location>
</feature>
<feature type="region of interest" description="Disordered" evidence="1">
    <location>
        <begin position="428"/>
        <end position="467"/>
    </location>
</feature>
<dbReference type="EMBL" id="JBBJUP010000004">
    <property type="protein sequence ID" value="MEJ8278698.1"/>
    <property type="molecule type" value="Genomic_DNA"/>
</dbReference>
<dbReference type="PANTHER" id="PTHR47585:SF1">
    <property type="entry name" value="DUF1446 DOMAIN-CONTAINING PROTEIN"/>
    <property type="match status" value="1"/>
</dbReference>
<evidence type="ECO:0000259" key="3">
    <source>
        <dbReference type="Pfam" id="PF23544"/>
    </source>
</evidence>
<dbReference type="Pfam" id="PF07287">
    <property type="entry name" value="AtuA"/>
    <property type="match status" value="1"/>
</dbReference>
<comment type="caution">
    <text evidence="4">The sequence shown here is derived from an EMBL/GenBank/DDBJ whole genome shotgun (WGS) entry which is preliminary data.</text>
</comment>
<evidence type="ECO:0000313" key="5">
    <source>
        <dbReference type="Proteomes" id="UP001364211"/>
    </source>
</evidence>
<dbReference type="PANTHER" id="PTHR47585">
    <property type="match status" value="1"/>
</dbReference>
<dbReference type="InterPro" id="IPR056362">
    <property type="entry name" value="AtuA-like_ferredoxin_dom"/>
</dbReference>
<evidence type="ECO:0000259" key="2">
    <source>
        <dbReference type="Pfam" id="PF07287"/>
    </source>
</evidence>
<feature type="domain" description="Acyclic terpene utilisation N-terminal" evidence="2">
    <location>
        <begin position="5"/>
        <end position="425"/>
    </location>
</feature>
<dbReference type="RefSeq" id="WP_340287225.1">
    <property type="nucleotide sequence ID" value="NZ_JBBJUP010000004.1"/>
</dbReference>